<dbReference type="GO" id="GO:0032259">
    <property type="term" value="P:methylation"/>
    <property type="evidence" value="ECO:0007669"/>
    <property type="project" value="UniProtKB-KW"/>
</dbReference>
<protein>
    <submittedName>
        <fullName evidence="1">Methyltransferase</fullName>
    </submittedName>
</protein>
<evidence type="ECO:0000313" key="1">
    <source>
        <dbReference type="EMBL" id="MBX17478.1"/>
    </source>
</evidence>
<dbReference type="EMBL" id="GGEC01036994">
    <property type="protein sequence ID" value="MBX17478.1"/>
    <property type="molecule type" value="Transcribed_RNA"/>
</dbReference>
<proteinExistence type="predicted"/>
<organism evidence="1">
    <name type="scientific">Rhizophora mucronata</name>
    <name type="common">Asiatic mangrove</name>
    <dbReference type="NCBI Taxonomy" id="61149"/>
    <lineage>
        <taxon>Eukaryota</taxon>
        <taxon>Viridiplantae</taxon>
        <taxon>Streptophyta</taxon>
        <taxon>Embryophyta</taxon>
        <taxon>Tracheophyta</taxon>
        <taxon>Spermatophyta</taxon>
        <taxon>Magnoliopsida</taxon>
        <taxon>eudicotyledons</taxon>
        <taxon>Gunneridae</taxon>
        <taxon>Pentapetalae</taxon>
        <taxon>rosids</taxon>
        <taxon>fabids</taxon>
        <taxon>Malpighiales</taxon>
        <taxon>Rhizophoraceae</taxon>
        <taxon>Rhizophora</taxon>
    </lineage>
</organism>
<name>A0A2P2LHM9_RHIMU</name>
<dbReference type="AlphaFoldDB" id="A0A2P2LHM9"/>
<reference evidence="1" key="1">
    <citation type="submission" date="2018-02" db="EMBL/GenBank/DDBJ databases">
        <title>Rhizophora mucronata_Transcriptome.</title>
        <authorList>
            <person name="Meera S.P."/>
            <person name="Sreeshan A."/>
            <person name="Augustine A."/>
        </authorList>
    </citation>
    <scope>NUCLEOTIDE SEQUENCE</scope>
    <source>
        <tissue evidence="1">Leaf</tissue>
    </source>
</reference>
<dbReference type="GO" id="GO:0008168">
    <property type="term" value="F:methyltransferase activity"/>
    <property type="evidence" value="ECO:0007669"/>
    <property type="project" value="UniProtKB-KW"/>
</dbReference>
<sequence length="54" mass="6482">MEQNAITPAICSLIFLTLKHRNRGESNRRSYSRSIKFFLDAFQEKSDHHTYFIY</sequence>
<accession>A0A2P2LHM9</accession>
<keyword evidence="1" id="KW-0808">Transferase</keyword>
<keyword evidence="1" id="KW-0489">Methyltransferase</keyword>